<evidence type="ECO:0000256" key="9">
    <source>
        <dbReference type="RuleBase" id="RU000320"/>
    </source>
</evidence>
<feature type="region of interest" description="Disordered" evidence="10">
    <location>
        <begin position="774"/>
        <end position="798"/>
    </location>
</feature>
<dbReference type="Pfam" id="PF00361">
    <property type="entry name" value="Proton_antipo_M"/>
    <property type="match status" value="1"/>
</dbReference>
<dbReference type="InterPro" id="IPR046806">
    <property type="entry name" value="MrpA_C/MbhE"/>
</dbReference>
<feature type="transmembrane region" description="Helical" evidence="11">
    <location>
        <begin position="749"/>
        <end position="767"/>
    </location>
</feature>
<keyword evidence="7" id="KW-0406">Ion transport</keyword>
<feature type="domain" description="NADH-Ubiquinone oxidoreductase (complex I) chain 5 N-terminal" evidence="13">
    <location>
        <begin position="72"/>
        <end position="115"/>
    </location>
</feature>
<dbReference type="InterPro" id="IPR050616">
    <property type="entry name" value="CPA3_Na-H_Antiporter_A"/>
</dbReference>
<keyword evidence="17" id="KW-1185">Reference proteome</keyword>
<evidence type="ECO:0000256" key="2">
    <source>
        <dbReference type="ARBA" id="ARBA00022448"/>
    </source>
</evidence>
<reference evidence="16 17" key="1">
    <citation type="submission" date="2018-04" db="EMBL/GenBank/DDBJ databases">
        <title>Genomic Encyclopedia of Archaeal and Bacterial Type Strains, Phase II (KMG-II): from individual species to whole genera.</title>
        <authorList>
            <person name="Goeker M."/>
        </authorList>
    </citation>
    <scope>NUCLEOTIDE SEQUENCE [LARGE SCALE GENOMIC DNA]</scope>
    <source>
        <strain evidence="16 17">DSM 23382</strain>
    </source>
</reference>
<feature type="transmembrane region" description="Helical" evidence="11">
    <location>
        <begin position="276"/>
        <end position="296"/>
    </location>
</feature>
<dbReference type="Pfam" id="PF00662">
    <property type="entry name" value="Proton_antipo_N"/>
    <property type="match status" value="1"/>
</dbReference>
<evidence type="ECO:0000256" key="1">
    <source>
        <dbReference type="ARBA" id="ARBA00004651"/>
    </source>
</evidence>
<feature type="domain" description="MrpA C-terminal/MbhE" evidence="15">
    <location>
        <begin position="692"/>
        <end position="768"/>
    </location>
</feature>
<evidence type="ECO:0000256" key="7">
    <source>
        <dbReference type="ARBA" id="ARBA00023065"/>
    </source>
</evidence>
<keyword evidence="5 9" id="KW-0812">Transmembrane</keyword>
<keyword evidence="3" id="KW-0050">Antiport</keyword>
<feature type="domain" description="NADH:quinone oxidoreductase/Mrp antiporter transmembrane" evidence="12">
    <location>
        <begin position="133"/>
        <end position="407"/>
    </location>
</feature>
<feature type="transmembrane region" description="Helical" evidence="11">
    <location>
        <begin position="504"/>
        <end position="523"/>
    </location>
</feature>
<dbReference type="OrthoDB" id="9811798at2"/>
<sequence>MALFGVDYTVIAVLAPFAAALAAPTMVRVFKHNAAWVLAIVPALVFLHFFRYVGAVSHGETFTEGFAWVPAYGVNFTFFLDGLAVLFALIVSGIGTLIILYAGGYMKGHAQQGRFLSFLFLFMGSMLGVVTGSNLITMFIFWELTSITSFLLIGFDHLRTASRRAAMQALVVTGGGGLALLAGFLMIISVTGKREMADVIASGDVLRESALYTPILIMVLLGAFTKSAQFPFHFWLPNAMEAPTPVSAYLHSATMVKAGVYLLMRLNPVLGDTSAWMTVLPLFGGVTLLVGTLLAVRQSDLKMMLAYTTVASLGLLVMLTGAGSEVAIEGAVLYLFAHALFKGALFMVAGLVDHETGTRDLGRLGGLRKAMPITFLCAVLAALSMGGLPPFIGFIAKEVLYEGTWNLAGRSELLTAVAVTGNALMLAAAFAVAFKPFLGKPTKTPKPAHEGPVLMWIGPLTLALCGLAAAVGVGWSGPSLLGPMAGAVAGVPVEGDYHLIPAHIGAPLYLSLVTVAAGLFVFWQIDAVRRGMAGVLKAIGWGPDRGFDQFISLVVRFAGAFTAIVQPGKMQIYMNTVFVVVAAALLVPMIYYGEGPSMPTMPDFRFYEWLVLALVVIGIIAVLAARTRLIAIVSLGIQGFAVAVLYMLFGAPDLSFTQFMVETLSVVILALVMTRLNLTAKDNRPFSETISHMIIAIAGGIGFGALLMAVTQVPFDSRLSDFFAANSRVVAHGRNIVNVIIVDFRGLDTLGEISVVMVTGLAILALIRIRSRGSKVPGNPPTGGPLKPVSEPHPEVAS</sequence>
<evidence type="ECO:0000259" key="12">
    <source>
        <dbReference type="Pfam" id="PF00361"/>
    </source>
</evidence>
<feature type="transmembrane region" description="Helical" evidence="11">
    <location>
        <begin position="690"/>
        <end position="710"/>
    </location>
</feature>
<comment type="caution">
    <text evidence="16">The sequence shown here is derived from an EMBL/GenBank/DDBJ whole genome shotgun (WGS) entry which is preliminary data.</text>
</comment>
<dbReference type="AlphaFoldDB" id="A0A2T5V1R7"/>
<dbReference type="Pfam" id="PF13244">
    <property type="entry name" value="MbhD"/>
    <property type="match status" value="1"/>
</dbReference>
<dbReference type="GO" id="GO:0015297">
    <property type="term" value="F:antiporter activity"/>
    <property type="evidence" value="ECO:0007669"/>
    <property type="project" value="UniProtKB-KW"/>
</dbReference>
<keyword evidence="4" id="KW-1003">Cell membrane</keyword>
<protein>
    <submittedName>
        <fullName evidence="16">Multisubunit sodium/proton antiporter MrpA subunit</fullName>
    </submittedName>
</protein>
<keyword evidence="6 11" id="KW-1133">Transmembrane helix</keyword>
<accession>A0A2T5V1R7</accession>
<keyword evidence="2" id="KW-0813">Transport</keyword>
<evidence type="ECO:0000256" key="11">
    <source>
        <dbReference type="SAM" id="Phobius"/>
    </source>
</evidence>
<feature type="domain" description="MrpA C-terminal/MbhD" evidence="14">
    <location>
        <begin position="613"/>
        <end position="676"/>
    </location>
</feature>
<evidence type="ECO:0000259" key="14">
    <source>
        <dbReference type="Pfam" id="PF13244"/>
    </source>
</evidence>
<feature type="transmembrane region" description="Helical" evidence="11">
    <location>
        <begin position="303"/>
        <end position="320"/>
    </location>
</feature>
<feature type="transmembrane region" description="Helical" evidence="11">
    <location>
        <begin position="453"/>
        <end position="475"/>
    </location>
</feature>
<proteinExistence type="predicted"/>
<feature type="transmembrane region" description="Helical" evidence="11">
    <location>
        <begin position="655"/>
        <end position="678"/>
    </location>
</feature>
<feature type="transmembrane region" description="Helical" evidence="11">
    <location>
        <begin position="170"/>
        <end position="189"/>
    </location>
</feature>
<gene>
    <name evidence="16" type="ORF">C8N35_110176</name>
</gene>
<evidence type="ECO:0000313" key="16">
    <source>
        <dbReference type="EMBL" id="PTW57697.1"/>
    </source>
</evidence>
<evidence type="ECO:0000256" key="3">
    <source>
        <dbReference type="ARBA" id="ARBA00022449"/>
    </source>
</evidence>
<feature type="transmembrane region" description="Helical" evidence="11">
    <location>
        <begin position="6"/>
        <end position="27"/>
    </location>
</feature>
<evidence type="ECO:0000259" key="13">
    <source>
        <dbReference type="Pfam" id="PF00662"/>
    </source>
</evidence>
<dbReference type="InterPro" id="IPR025383">
    <property type="entry name" value="MrpA_C/MbhD"/>
</dbReference>
<feature type="transmembrane region" description="Helical" evidence="11">
    <location>
        <begin position="115"/>
        <end position="133"/>
    </location>
</feature>
<evidence type="ECO:0000256" key="10">
    <source>
        <dbReference type="SAM" id="MobiDB-lite"/>
    </source>
</evidence>
<dbReference type="PANTHER" id="PTHR43373:SF1">
    <property type="entry name" value="NA(+)_H(+) ANTIPORTER SUBUNIT A"/>
    <property type="match status" value="1"/>
</dbReference>
<dbReference type="InterPro" id="IPR001750">
    <property type="entry name" value="ND/Mrp_TM"/>
</dbReference>
<feature type="transmembrane region" description="Helical" evidence="11">
    <location>
        <begin position="629"/>
        <end position="649"/>
    </location>
</feature>
<organism evidence="16 17">
    <name type="scientific">Breoghania corrubedonensis</name>
    <dbReference type="NCBI Taxonomy" id="665038"/>
    <lineage>
        <taxon>Bacteria</taxon>
        <taxon>Pseudomonadati</taxon>
        <taxon>Pseudomonadota</taxon>
        <taxon>Alphaproteobacteria</taxon>
        <taxon>Hyphomicrobiales</taxon>
        <taxon>Stappiaceae</taxon>
        <taxon>Breoghania</taxon>
    </lineage>
</organism>
<dbReference type="EMBL" id="QAYG01000010">
    <property type="protein sequence ID" value="PTW57697.1"/>
    <property type="molecule type" value="Genomic_DNA"/>
</dbReference>
<comment type="subcellular location">
    <subcellularLocation>
        <location evidence="1">Cell membrane</location>
        <topology evidence="1">Multi-pass membrane protein</topology>
    </subcellularLocation>
    <subcellularLocation>
        <location evidence="9">Membrane</location>
        <topology evidence="9">Multi-pass membrane protein</topology>
    </subcellularLocation>
</comment>
<dbReference type="PANTHER" id="PTHR43373">
    <property type="entry name" value="NA(+)/H(+) ANTIPORTER SUBUNIT"/>
    <property type="match status" value="1"/>
</dbReference>
<dbReference type="GO" id="GO:0006811">
    <property type="term" value="P:monoatomic ion transport"/>
    <property type="evidence" value="ECO:0007669"/>
    <property type="project" value="UniProtKB-KW"/>
</dbReference>
<feature type="transmembrane region" description="Helical" evidence="11">
    <location>
        <begin position="209"/>
        <end position="225"/>
    </location>
</feature>
<dbReference type="Pfam" id="PF20501">
    <property type="entry name" value="MbhE"/>
    <property type="match status" value="1"/>
</dbReference>
<feature type="transmembrane region" description="Helical" evidence="11">
    <location>
        <begin position="604"/>
        <end position="624"/>
    </location>
</feature>
<evidence type="ECO:0000256" key="6">
    <source>
        <dbReference type="ARBA" id="ARBA00022989"/>
    </source>
</evidence>
<evidence type="ECO:0000256" key="5">
    <source>
        <dbReference type="ARBA" id="ARBA00022692"/>
    </source>
</evidence>
<feature type="transmembrane region" description="Helical" evidence="11">
    <location>
        <begin position="373"/>
        <end position="393"/>
    </location>
</feature>
<dbReference type="GO" id="GO:0005886">
    <property type="term" value="C:plasma membrane"/>
    <property type="evidence" value="ECO:0007669"/>
    <property type="project" value="UniProtKB-SubCell"/>
</dbReference>
<dbReference type="Proteomes" id="UP000244081">
    <property type="component" value="Unassembled WGS sequence"/>
</dbReference>
<name>A0A2T5V1R7_9HYPH</name>
<feature type="transmembrane region" description="Helical" evidence="11">
    <location>
        <begin position="413"/>
        <end position="433"/>
    </location>
</feature>
<evidence type="ECO:0000256" key="8">
    <source>
        <dbReference type="ARBA" id="ARBA00023136"/>
    </source>
</evidence>
<feature type="transmembrane region" description="Helical" evidence="11">
    <location>
        <begin position="74"/>
        <end position="103"/>
    </location>
</feature>
<feature type="transmembrane region" description="Helical" evidence="11">
    <location>
        <begin position="332"/>
        <end position="352"/>
    </location>
</feature>
<dbReference type="PRINTS" id="PR01434">
    <property type="entry name" value="NADHDHGNASE5"/>
</dbReference>
<evidence type="ECO:0000313" key="17">
    <source>
        <dbReference type="Proteomes" id="UP000244081"/>
    </source>
</evidence>
<feature type="transmembrane region" description="Helical" evidence="11">
    <location>
        <begin position="34"/>
        <end position="54"/>
    </location>
</feature>
<evidence type="ECO:0000259" key="15">
    <source>
        <dbReference type="Pfam" id="PF20501"/>
    </source>
</evidence>
<keyword evidence="8 11" id="KW-0472">Membrane</keyword>
<evidence type="ECO:0000256" key="4">
    <source>
        <dbReference type="ARBA" id="ARBA00022475"/>
    </source>
</evidence>
<dbReference type="RefSeq" id="WP_107991582.1">
    <property type="nucleotide sequence ID" value="NZ_QAYG01000010.1"/>
</dbReference>
<feature type="transmembrane region" description="Helical" evidence="11">
    <location>
        <begin position="572"/>
        <end position="592"/>
    </location>
</feature>
<dbReference type="NCBIfam" id="NF009287">
    <property type="entry name" value="PRK12647.1"/>
    <property type="match status" value="1"/>
</dbReference>
<dbReference type="InterPro" id="IPR001516">
    <property type="entry name" value="Proton_antipo_N"/>
</dbReference>